<comment type="caution">
    <text evidence="1">The sequence shown here is derived from an EMBL/GenBank/DDBJ whole genome shotgun (WGS) entry which is preliminary data.</text>
</comment>
<reference evidence="1" key="1">
    <citation type="journal article" date="2015" name="Proc. Natl. Acad. Sci. U.S.A.">
        <title>Networks of energetic and metabolic interactions define dynamics in microbial communities.</title>
        <authorList>
            <person name="Embree M."/>
            <person name="Liu J.K."/>
            <person name="Al-Bassam M.M."/>
            <person name="Zengler K."/>
        </authorList>
    </citation>
    <scope>NUCLEOTIDE SEQUENCE</scope>
</reference>
<sequence length="39" mass="4196">MRQTFIVLLAGEHQAPVPGIPINAHASRAAMLLKRCAGR</sequence>
<dbReference type="AlphaFoldDB" id="A0A0W8F044"/>
<accession>A0A0W8F044</accession>
<dbReference type="EMBL" id="LNQE01001681">
    <property type="protein sequence ID" value="KUG14260.1"/>
    <property type="molecule type" value="Genomic_DNA"/>
</dbReference>
<evidence type="ECO:0000313" key="1">
    <source>
        <dbReference type="EMBL" id="KUG14260.1"/>
    </source>
</evidence>
<proteinExistence type="predicted"/>
<protein>
    <submittedName>
        <fullName evidence="1">Uncharacterized protein</fullName>
    </submittedName>
</protein>
<gene>
    <name evidence="1" type="ORF">ASZ90_016105</name>
</gene>
<organism evidence="1">
    <name type="scientific">hydrocarbon metagenome</name>
    <dbReference type="NCBI Taxonomy" id="938273"/>
    <lineage>
        <taxon>unclassified sequences</taxon>
        <taxon>metagenomes</taxon>
        <taxon>ecological metagenomes</taxon>
    </lineage>
</organism>
<name>A0A0W8F044_9ZZZZ</name>